<keyword evidence="1" id="KW-1133">Transmembrane helix</keyword>
<keyword evidence="1" id="KW-0812">Transmembrane</keyword>
<evidence type="ECO:0000256" key="1">
    <source>
        <dbReference type="SAM" id="Phobius"/>
    </source>
</evidence>
<gene>
    <name evidence="2" type="ORF">TeGR_g11188</name>
</gene>
<keyword evidence="3" id="KW-1185">Reference proteome</keyword>
<feature type="non-terminal residue" evidence="2">
    <location>
        <position position="237"/>
    </location>
</feature>
<sequence length="237" mass="26288">MLAADRSAVETDLQAQAVQIKNLELNNIDRYLQAIGTQAALILACAAGESYAVEKFNVLNVDEYEDLNGTMWWIAMGYYLCQTLTLVFEMYCVMTATLVSVLGPTLALNGPRGSMHDSVKAMKEERLIILHSFWSGACAFGGTQLFAVIAVAPVHTSITCATIIVVGYLMMSRAMTRIKDKFRFQDIYAGEDDGKGELLQRKNPSNLDMFRFMWSGQLEVINNQKESQYVSAQPGAK</sequence>
<reference evidence="2 3" key="1">
    <citation type="journal article" date="2023" name="Commun. Biol.">
        <title>Genome analysis of Parmales, the sister group of diatoms, reveals the evolutionary specialization of diatoms from phago-mixotrophs to photoautotrophs.</title>
        <authorList>
            <person name="Ban H."/>
            <person name="Sato S."/>
            <person name="Yoshikawa S."/>
            <person name="Yamada K."/>
            <person name="Nakamura Y."/>
            <person name="Ichinomiya M."/>
            <person name="Sato N."/>
            <person name="Blanc-Mathieu R."/>
            <person name="Endo H."/>
            <person name="Kuwata A."/>
            <person name="Ogata H."/>
        </authorList>
    </citation>
    <scope>NUCLEOTIDE SEQUENCE [LARGE SCALE GENOMIC DNA]</scope>
</reference>
<protein>
    <submittedName>
        <fullName evidence="2">Uncharacterized protein</fullName>
    </submittedName>
</protein>
<evidence type="ECO:0000313" key="2">
    <source>
        <dbReference type="EMBL" id="GMI52951.1"/>
    </source>
</evidence>
<comment type="caution">
    <text evidence="2">The sequence shown here is derived from an EMBL/GenBank/DDBJ whole genome shotgun (WGS) entry which is preliminary data.</text>
</comment>
<evidence type="ECO:0000313" key="3">
    <source>
        <dbReference type="Proteomes" id="UP001165060"/>
    </source>
</evidence>
<feature type="transmembrane region" description="Helical" evidence="1">
    <location>
        <begin position="152"/>
        <end position="171"/>
    </location>
</feature>
<dbReference type="Proteomes" id="UP001165060">
    <property type="component" value="Unassembled WGS sequence"/>
</dbReference>
<organism evidence="2 3">
    <name type="scientific">Tetraparma gracilis</name>
    <dbReference type="NCBI Taxonomy" id="2962635"/>
    <lineage>
        <taxon>Eukaryota</taxon>
        <taxon>Sar</taxon>
        <taxon>Stramenopiles</taxon>
        <taxon>Ochrophyta</taxon>
        <taxon>Bolidophyceae</taxon>
        <taxon>Parmales</taxon>
        <taxon>Triparmaceae</taxon>
        <taxon>Tetraparma</taxon>
    </lineage>
</organism>
<name>A0ABQ6NAD0_9STRA</name>
<keyword evidence="1" id="KW-0472">Membrane</keyword>
<proteinExistence type="predicted"/>
<accession>A0ABQ6NAD0</accession>
<feature type="transmembrane region" description="Helical" evidence="1">
    <location>
        <begin position="73"/>
        <end position="106"/>
    </location>
</feature>
<dbReference type="EMBL" id="BRYB01006605">
    <property type="protein sequence ID" value="GMI52951.1"/>
    <property type="molecule type" value="Genomic_DNA"/>
</dbReference>